<dbReference type="PANTHER" id="PTHR22891">
    <property type="entry name" value="EUKARYOTIC TRANSLATION INITIATION FACTOR 2C"/>
    <property type="match status" value="1"/>
</dbReference>
<dbReference type="SMART" id="SM01163">
    <property type="entry name" value="DUF1785"/>
    <property type="match status" value="1"/>
</dbReference>
<dbReference type="AlphaFoldDB" id="A0AAV2Z6C4"/>
<evidence type="ECO:0000259" key="2">
    <source>
        <dbReference type="PROSITE" id="PS50821"/>
    </source>
</evidence>
<dbReference type="InterPro" id="IPR036397">
    <property type="entry name" value="RNaseH_sf"/>
</dbReference>
<dbReference type="CDD" id="cd02846">
    <property type="entry name" value="PAZ_argonaute_like"/>
    <property type="match status" value="1"/>
</dbReference>
<dbReference type="Gene3D" id="3.30.420.10">
    <property type="entry name" value="Ribonuclease H-like superfamily/Ribonuclease H"/>
    <property type="match status" value="1"/>
</dbReference>
<dbReference type="InterPro" id="IPR045246">
    <property type="entry name" value="Piwi_ago-like"/>
</dbReference>
<proteinExistence type="inferred from homology"/>
<dbReference type="InterPro" id="IPR003100">
    <property type="entry name" value="PAZ_dom"/>
</dbReference>
<dbReference type="SMART" id="SM00950">
    <property type="entry name" value="Piwi"/>
    <property type="match status" value="1"/>
</dbReference>
<dbReference type="PROSITE" id="PS50821">
    <property type="entry name" value="PAZ"/>
    <property type="match status" value="1"/>
</dbReference>
<dbReference type="EMBL" id="DAKRPA010000034">
    <property type="protein sequence ID" value="DBA02257.1"/>
    <property type="molecule type" value="Genomic_DNA"/>
</dbReference>
<comment type="caution">
    <text evidence="4">The sequence shown here is derived from an EMBL/GenBank/DDBJ whole genome shotgun (WGS) entry which is preliminary data.</text>
</comment>
<dbReference type="InterPro" id="IPR003165">
    <property type="entry name" value="Piwi"/>
</dbReference>
<dbReference type="Pfam" id="PF02170">
    <property type="entry name" value="PAZ"/>
    <property type="match status" value="1"/>
</dbReference>
<dbReference type="SMART" id="SM00949">
    <property type="entry name" value="PAZ"/>
    <property type="match status" value="1"/>
</dbReference>
<dbReference type="Gene3D" id="2.170.260.10">
    <property type="entry name" value="paz domain"/>
    <property type="match status" value="1"/>
</dbReference>
<dbReference type="InterPro" id="IPR032473">
    <property type="entry name" value="Argonaute_Mid_dom"/>
</dbReference>
<dbReference type="PROSITE" id="PS50822">
    <property type="entry name" value="PIWI"/>
    <property type="match status" value="1"/>
</dbReference>
<feature type="domain" description="PAZ" evidence="2">
    <location>
        <begin position="249"/>
        <end position="363"/>
    </location>
</feature>
<dbReference type="Pfam" id="PF16486">
    <property type="entry name" value="ArgoN"/>
    <property type="match status" value="1"/>
</dbReference>
<dbReference type="InterPro" id="IPR036085">
    <property type="entry name" value="PAZ_dom_sf"/>
</dbReference>
<dbReference type="GO" id="GO:0003723">
    <property type="term" value="F:RNA binding"/>
    <property type="evidence" value="ECO:0007669"/>
    <property type="project" value="InterPro"/>
</dbReference>
<dbReference type="Pfam" id="PF16488">
    <property type="entry name" value="ArgoL2"/>
    <property type="match status" value="1"/>
</dbReference>
<dbReference type="Pfam" id="PF02171">
    <property type="entry name" value="Piwi"/>
    <property type="match status" value="1"/>
</dbReference>
<accession>A0AAV2Z6C4</accession>
<comment type="similarity">
    <text evidence="1">Belongs to the argonaute family.</text>
</comment>
<dbReference type="SUPFAM" id="SSF101690">
    <property type="entry name" value="PAZ domain"/>
    <property type="match status" value="1"/>
</dbReference>
<protein>
    <submittedName>
        <fullName evidence="4">Uncharacterized protein</fullName>
    </submittedName>
</protein>
<name>A0AAV2Z6C4_9STRA</name>
<dbReference type="InterPro" id="IPR032472">
    <property type="entry name" value="ArgoL2"/>
</dbReference>
<evidence type="ECO:0000313" key="4">
    <source>
        <dbReference type="EMBL" id="DBA02257.1"/>
    </source>
</evidence>
<reference evidence="4" key="1">
    <citation type="submission" date="2022-11" db="EMBL/GenBank/DDBJ databases">
        <authorList>
            <person name="Morgan W.R."/>
            <person name="Tartar A."/>
        </authorList>
    </citation>
    <scope>NUCLEOTIDE SEQUENCE</scope>
    <source>
        <strain evidence="4">ARSEF 373</strain>
    </source>
</reference>
<reference evidence="4" key="2">
    <citation type="journal article" date="2023" name="Microbiol Resour">
        <title>Decontamination and Annotation of the Draft Genome Sequence of the Oomycete Lagenidium giganteum ARSEF 373.</title>
        <authorList>
            <person name="Morgan W.R."/>
            <person name="Tartar A."/>
        </authorList>
    </citation>
    <scope>NUCLEOTIDE SEQUENCE</scope>
    <source>
        <strain evidence="4">ARSEF 373</strain>
    </source>
</reference>
<feature type="domain" description="Piwi" evidence="3">
    <location>
        <begin position="536"/>
        <end position="836"/>
    </location>
</feature>
<dbReference type="InterPro" id="IPR014811">
    <property type="entry name" value="ArgoL1"/>
</dbReference>
<sequence>MPPPPPARPAPSVDEVVEELETKAMISGAGPIVPVVTTHYPHRPGVGTQGRPFNVYANHFRVKFSKSGDVYHYDVAMAETARSFTNEGLPKPLAHKVMQLLLKEINRQHPNICVVSDNRKNIYTPAKLPFAEKVFPVVLREDTKERTYNCMVKEADPVAVRVDQLEQLFAGRLNYTPYDAIQALDVALRNTGSTRFVTVGRSLFSRVGAGDIGEGAEVWMGFYQSLRPTQNRLVVNIDMAATAFVKAMSVLEFLVESLGVRDNQTPPNLLPHQHAAFSKSIRGVKVQVTHRPGIKRAYRVNGLTKTSARDTTFEDDQGRRVSVEQYFQKAYNVRLRYPGLPCLHVGAINKKNYLPMEVCRIMEGQKTPRKVTDKQVANMIRFTATKPHIRKAKIEEKVREAGFSNDPTLRAFGLEVDPNMVTTRARLLPAPEMAYGKNAVQRPSGGSWNMAKSAFFDPKKITSWVIINNCGERFLTSGRILGFFAKLIDQAERLGMSAPRNPPPIVATRGPRDSVTRLFGQAVADAEAKFGVKPQIVWMVNPRQDALSYGDLKRASDSQYGIVSQCMLSKHIDKADPMTIANLLLKVNTKLGGKNTVLRQPLPKVQQKPTMIIGADVSHPSPMDTTRPSIAAVVASVDAKFIKHAASIRAQGHRVECIENLKEMAIELLKAFYKETRVKPDQIVFYRDGVSEGQFQMVLNYEVAALRAAFASLEKDYCPAITFVVVQKRHHTRLFVSDSRDSDRSGNVPAGTVVDTGICHPIEHDFYLMSHAGIQGTSRPAHYHVLLDEMGFSADDLQTLTYRLCYTYARCTRSVSIVPAAYYAHLLAFRARFLLAEGSDTASSFSTMSQQETDLRMLPVHEQLRNVLFYV</sequence>
<dbReference type="InterPro" id="IPR012337">
    <property type="entry name" value="RNaseH-like_sf"/>
</dbReference>
<dbReference type="Pfam" id="PF16487">
    <property type="entry name" value="ArgoMid"/>
    <property type="match status" value="1"/>
</dbReference>
<dbReference type="Gene3D" id="3.40.50.2300">
    <property type="match status" value="1"/>
</dbReference>
<dbReference type="CDD" id="cd04657">
    <property type="entry name" value="Piwi_ago-like"/>
    <property type="match status" value="1"/>
</dbReference>
<evidence type="ECO:0000256" key="1">
    <source>
        <dbReference type="RuleBase" id="RU361178"/>
    </source>
</evidence>
<gene>
    <name evidence="4" type="ORF">N0F65_007667</name>
</gene>
<evidence type="ECO:0000313" key="5">
    <source>
        <dbReference type="Proteomes" id="UP001146120"/>
    </source>
</evidence>
<dbReference type="Pfam" id="PF08699">
    <property type="entry name" value="ArgoL1"/>
    <property type="match status" value="1"/>
</dbReference>
<organism evidence="4 5">
    <name type="scientific">Lagenidium giganteum</name>
    <dbReference type="NCBI Taxonomy" id="4803"/>
    <lineage>
        <taxon>Eukaryota</taxon>
        <taxon>Sar</taxon>
        <taxon>Stramenopiles</taxon>
        <taxon>Oomycota</taxon>
        <taxon>Peronosporomycetes</taxon>
        <taxon>Pythiales</taxon>
        <taxon>Pythiaceae</taxon>
    </lineage>
</organism>
<dbReference type="Proteomes" id="UP001146120">
    <property type="component" value="Unassembled WGS sequence"/>
</dbReference>
<dbReference type="SUPFAM" id="SSF53098">
    <property type="entry name" value="Ribonuclease H-like"/>
    <property type="match status" value="1"/>
</dbReference>
<dbReference type="InterPro" id="IPR032474">
    <property type="entry name" value="Argonaute_N"/>
</dbReference>
<keyword evidence="5" id="KW-1185">Reference proteome</keyword>
<evidence type="ECO:0000259" key="3">
    <source>
        <dbReference type="PROSITE" id="PS50822"/>
    </source>
</evidence>